<gene>
    <name evidence="1" type="ORF">COU28_04515</name>
</gene>
<protein>
    <submittedName>
        <fullName evidence="1">Uncharacterized protein</fullName>
    </submittedName>
</protein>
<dbReference type="AlphaFoldDB" id="A0A2H0TXF3"/>
<organism evidence="1 2">
    <name type="scientific">Candidatus Magasanikbacteria bacterium CG10_big_fil_rev_8_21_14_0_10_36_16</name>
    <dbReference type="NCBI Taxonomy" id="1974645"/>
    <lineage>
        <taxon>Bacteria</taxon>
        <taxon>Candidatus Magasanikiibacteriota</taxon>
    </lineage>
</organism>
<dbReference type="Proteomes" id="UP000230852">
    <property type="component" value="Unassembled WGS sequence"/>
</dbReference>
<accession>A0A2H0TXF3</accession>
<reference evidence="2" key="1">
    <citation type="submission" date="2017-09" db="EMBL/GenBank/DDBJ databases">
        <title>Depth-based differentiation of microbial function through sediment-hosted aquifers and enrichment of novel symbionts in the deep terrestrial subsurface.</title>
        <authorList>
            <person name="Probst A.J."/>
            <person name="Ladd B."/>
            <person name="Jarett J.K."/>
            <person name="Geller-Mcgrath D.E."/>
            <person name="Sieber C.M.K."/>
            <person name="Emerson J.B."/>
            <person name="Anantharaman K."/>
            <person name="Thomas B.C."/>
            <person name="Malmstrom R."/>
            <person name="Stieglmeier M."/>
            <person name="Klingl A."/>
            <person name="Woyke T."/>
            <person name="Ryan C.M."/>
            <person name="Banfield J.F."/>
        </authorList>
    </citation>
    <scope>NUCLEOTIDE SEQUENCE [LARGE SCALE GENOMIC DNA]</scope>
</reference>
<comment type="caution">
    <text evidence="1">The sequence shown here is derived from an EMBL/GenBank/DDBJ whole genome shotgun (WGS) entry which is preliminary data.</text>
</comment>
<evidence type="ECO:0000313" key="2">
    <source>
        <dbReference type="Proteomes" id="UP000230852"/>
    </source>
</evidence>
<sequence>MSSPEQQGGYQTPEKKGTLSVKEMLINSGIAERMLDFIKRHKANIDPEITFGVNNCYFEVKKFTIPAGIRRREQAETKIQVSIKMPSLQEKGVMTEVSFDYEKNGHFGADVEPPLTPEQEYVIEAILKEQDKQTTSK</sequence>
<proteinExistence type="predicted"/>
<name>A0A2H0TXF3_9BACT</name>
<evidence type="ECO:0000313" key="1">
    <source>
        <dbReference type="EMBL" id="PIR77905.1"/>
    </source>
</evidence>
<dbReference type="EMBL" id="PFBU01000086">
    <property type="protein sequence ID" value="PIR77905.1"/>
    <property type="molecule type" value="Genomic_DNA"/>
</dbReference>